<dbReference type="AlphaFoldDB" id="A0A4Q9KK02"/>
<feature type="transmembrane region" description="Helical" evidence="5">
    <location>
        <begin position="163"/>
        <end position="182"/>
    </location>
</feature>
<sequence>MGSRHEEAPPHVSARPPRPRQAHPWAWWGWALAVAGASSFGTNPLLSVLLGLAVTAVVVARRTDDPWARSVGAYFALAGIVLAIRVVFAAVAGAGVGSTVLFTLPHLEFPEWAAGIRLGGPVTAEPLAYTAYDSLRLGLMLLCLGAANALANPKRALKSVPGALYEASVAVVIALSVAPQLVESTQRIRRAQRLRGGAPRGWRAVSAVVLPVLADAVDRSLGLAAGMEARGFARTRVATRPSSAATIALLGAMLLATFGGFLLLAASGTQERAAAAACLVVGAAGVAVGLRAAGRRLRVTRYRPDPWTPRDTALVGGGVLAFGTAALLGSTLWPAAYATMHPSTDPLVWPQLHPAMALILVGALVPLAVTSAPTAAGRP</sequence>
<feature type="transmembrane region" description="Helical" evidence="5">
    <location>
        <begin position="355"/>
        <end position="376"/>
    </location>
</feature>
<dbReference type="OrthoDB" id="5187293at2"/>
<evidence type="ECO:0000256" key="4">
    <source>
        <dbReference type="ARBA" id="ARBA00023136"/>
    </source>
</evidence>
<protein>
    <submittedName>
        <fullName evidence="6">Energy-coupling factor transporter transmembrane protein EcfT</fullName>
    </submittedName>
</protein>
<comment type="caution">
    <text evidence="6">The sequence shown here is derived from an EMBL/GenBank/DDBJ whole genome shotgun (WGS) entry which is preliminary data.</text>
</comment>
<dbReference type="EMBL" id="SDMR01000021">
    <property type="protein sequence ID" value="TBT92179.1"/>
    <property type="molecule type" value="Genomic_DNA"/>
</dbReference>
<comment type="subcellular location">
    <subcellularLocation>
        <location evidence="1">Membrane</location>
        <topology evidence="1">Multi-pass membrane protein</topology>
    </subcellularLocation>
</comment>
<evidence type="ECO:0000256" key="1">
    <source>
        <dbReference type="ARBA" id="ARBA00004141"/>
    </source>
</evidence>
<name>A0A4Q9KK02_PROTD</name>
<feature type="transmembrane region" description="Helical" evidence="5">
    <location>
        <begin position="27"/>
        <end position="60"/>
    </location>
</feature>
<dbReference type="Proteomes" id="UP000291933">
    <property type="component" value="Unassembled WGS sequence"/>
</dbReference>
<evidence type="ECO:0000313" key="6">
    <source>
        <dbReference type="EMBL" id="TBT92179.1"/>
    </source>
</evidence>
<dbReference type="CDD" id="cd16914">
    <property type="entry name" value="EcfT"/>
    <property type="match status" value="1"/>
</dbReference>
<evidence type="ECO:0000256" key="5">
    <source>
        <dbReference type="SAM" id="Phobius"/>
    </source>
</evidence>
<keyword evidence="4 5" id="KW-0472">Membrane</keyword>
<evidence type="ECO:0000256" key="3">
    <source>
        <dbReference type="ARBA" id="ARBA00022989"/>
    </source>
</evidence>
<dbReference type="PANTHER" id="PTHR33514">
    <property type="entry name" value="PROTEIN ABCI12, CHLOROPLASTIC"/>
    <property type="match status" value="1"/>
</dbReference>
<accession>A0A4Q9KK02</accession>
<gene>
    <name evidence="6" type="ORF">ET996_13055</name>
</gene>
<keyword evidence="2 5" id="KW-0812">Transmembrane</keyword>
<organism evidence="6 7">
    <name type="scientific">Propioniciclava tarda</name>
    <dbReference type="NCBI Taxonomy" id="433330"/>
    <lineage>
        <taxon>Bacteria</taxon>
        <taxon>Bacillati</taxon>
        <taxon>Actinomycetota</taxon>
        <taxon>Actinomycetes</taxon>
        <taxon>Propionibacteriales</taxon>
        <taxon>Propionibacteriaceae</taxon>
        <taxon>Propioniciclava</taxon>
    </lineage>
</organism>
<keyword evidence="3 5" id="KW-1133">Transmembrane helix</keyword>
<reference evidence="6 7" key="1">
    <citation type="submission" date="2019-01" db="EMBL/GenBank/DDBJ databases">
        <title>Lactibacter flavus gen. nov., sp. nov., a novel bacterium of the family Propionibacteriaceae isolated from raw milk and dairy products.</title>
        <authorList>
            <person name="Huptas C."/>
            <person name="Wenning M."/>
            <person name="Breitenwieser F."/>
            <person name="Doll E."/>
            <person name="Von Neubeck M."/>
            <person name="Busse H.-J."/>
            <person name="Scherer S."/>
        </authorList>
    </citation>
    <scope>NUCLEOTIDE SEQUENCE [LARGE SCALE GENOMIC DNA]</scope>
    <source>
        <strain evidence="6 7">DSM 22130</strain>
    </source>
</reference>
<feature type="transmembrane region" description="Helical" evidence="5">
    <location>
        <begin position="313"/>
        <end position="335"/>
    </location>
</feature>
<evidence type="ECO:0000256" key="2">
    <source>
        <dbReference type="ARBA" id="ARBA00022692"/>
    </source>
</evidence>
<dbReference type="GO" id="GO:0005886">
    <property type="term" value="C:plasma membrane"/>
    <property type="evidence" value="ECO:0007669"/>
    <property type="project" value="UniProtKB-ARBA"/>
</dbReference>
<dbReference type="Pfam" id="PF02361">
    <property type="entry name" value="CbiQ"/>
    <property type="match status" value="1"/>
</dbReference>
<feature type="transmembrane region" description="Helical" evidence="5">
    <location>
        <begin position="247"/>
        <end position="267"/>
    </location>
</feature>
<dbReference type="InterPro" id="IPR003339">
    <property type="entry name" value="ABC/ECF_trnsptr_transmembrane"/>
</dbReference>
<feature type="transmembrane region" description="Helical" evidence="5">
    <location>
        <begin position="72"/>
        <end position="102"/>
    </location>
</feature>
<dbReference type="PANTHER" id="PTHR33514:SF15">
    <property type="entry name" value="COBALT TRANSPORT PROTEIN"/>
    <property type="match status" value="1"/>
</dbReference>
<feature type="transmembrane region" description="Helical" evidence="5">
    <location>
        <begin position="273"/>
        <end position="293"/>
    </location>
</feature>
<proteinExistence type="predicted"/>
<keyword evidence="7" id="KW-1185">Reference proteome</keyword>
<evidence type="ECO:0000313" key="7">
    <source>
        <dbReference type="Proteomes" id="UP000291933"/>
    </source>
</evidence>